<protein>
    <submittedName>
        <fullName evidence="9">Endoribonuclease YbeY</fullName>
    </submittedName>
</protein>
<dbReference type="Gene3D" id="3.40.390.30">
    <property type="entry name" value="Metalloproteases ('zincins'), catalytic domain"/>
    <property type="match status" value="1"/>
</dbReference>
<keyword evidence="7" id="KW-0862">Zinc</keyword>
<dbReference type="InterPro" id="IPR002036">
    <property type="entry name" value="YbeY"/>
</dbReference>
<keyword evidence="8" id="KW-1133">Transmembrane helix</keyword>
<keyword evidence="10" id="KW-1185">Reference proteome</keyword>
<sequence>MRTSPSDSDNDLNECTGCCHEYTGYGNLRGDRSERCLLNPGVYIAVNMTVFIRNMQRVVKLNTAQLKKNLNLIVSCTEYEGFDIGLMLVNDEDMRKMNLQYRGMDEVTDVLAFPYHEILSDNAGIIPEVHPEERTLGDIIFGMPYIASDCSRRAEDLHTSLLVNIFSFLIFFLQSAFTIGNNIRS</sequence>
<organism evidence="9 10">
    <name type="scientific">Elysia marginata</name>
    <dbReference type="NCBI Taxonomy" id="1093978"/>
    <lineage>
        <taxon>Eukaryota</taxon>
        <taxon>Metazoa</taxon>
        <taxon>Spiralia</taxon>
        <taxon>Lophotrochozoa</taxon>
        <taxon>Mollusca</taxon>
        <taxon>Gastropoda</taxon>
        <taxon>Heterobranchia</taxon>
        <taxon>Euthyneura</taxon>
        <taxon>Panpulmonata</taxon>
        <taxon>Sacoglossa</taxon>
        <taxon>Placobranchoidea</taxon>
        <taxon>Plakobranchidae</taxon>
        <taxon>Elysia</taxon>
    </lineage>
</organism>
<keyword evidence="8" id="KW-0472">Membrane</keyword>
<evidence type="ECO:0000256" key="2">
    <source>
        <dbReference type="ARBA" id="ARBA00010875"/>
    </source>
</evidence>
<dbReference type="Proteomes" id="UP000762676">
    <property type="component" value="Unassembled WGS sequence"/>
</dbReference>
<reference evidence="9 10" key="1">
    <citation type="journal article" date="2021" name="Elife">
        <title>Chloroplast acquisition without the gene transfer in kleptoplastic sea slugs, Plakobranchus ocellatus.</title>
        <authorList>
            <person name="Maeda T."/>
            <person name="Takahashi S."/>
            <person name="Yoshida T."/>
            <person name="Shimamura S."/>
            <person name="Takaki Y."/>
            <person name="Nagai Y."/>
            <person name="Toyoda A."/>
            <person name="Suzuki Y."/>
            <person name="Arimoto A."/>
            <person name="Ishii H."/>
            <person name="Satoh N."/>
            <person name="Nishiyama T."/>
            <person name="Hasebe M."/>
            <person name="Maruyama T."/>
            <person name="Minagawa J."/>
            <person name="Obokata J."/>
            <person name="Shigenobu S."/>
        </authorList>
    </citation>
    <scope>NUCLEOTIDE SEQUENCE [LARGE SCALE GENOMIC DNA]</scope>
</reference>
<dbReference type="GO" id="GO:0046872">
    <property type="term" value="F:metal ion binding"/>
    <property type="evidence" value="ECO:0007669"/>
    <property type="project" value="UniProtKB-KW"/>
</dbReference>
<dbReference type="AlphaFoldDB" id="A0AAV4EJN8"/>
<dbReference type="NCBIfam" id="TIGR00043">
    <property type="entry name" value="rRNA maturation RNase YbeY"/>
    <property type="match status" value="1"/>
</dbReference>
<keyword evidence="5" id="KW-0255">Endonuclease</keyword>
<dbReference type="GO" id="GO:0004222">
    <property type="term" value="F:metalloendopeptidase activity"/>
    <property type="evidence" value="ECO:0007669"/>
    <property type="project" value="InterPro"/>
</dbReference>
<dbReference type="GO" id="GO:0006364">
    <property type="term" value="P:rRNA processing"/>
    <property type="evidence" value="ECO:0007669"/>
    <property type="project" value="InterPro"/>
</dbReference>
<evidence type="ECO:0000256" key="5">
    <source>
        <dbReference type="ARBA" id="ARBA00022759"/>
    </source>
</evidence>
<dbReference type="SUPFAM" id="SSF55486">
    <property type="entry name" value="Metalloproteases ('zincins'), catalytic domain"/>
    <property type="match status" value="1"/>
</dbReference>
<evidence type="ECO:0000256" key="1">
    <source>
        <dbReference type="ARBA" id="ARBA00001947"/>
    </source>
</evidence>
<keyword evidence="8" id="KW-0812">Transmembrane</keyword>
<feature type="transmembrane region" description="Helical" evidence="8">
    <location>
        <begin position="161"/>
        <end position="180"/>
    </location>
</feature>
<evidence type="ECO:0000256" key="3">
    <source>
        <dbReference type="ARBA" id="ARBA00022722"/>
    </source>
</evidence>
<evidence type="ECO:0000256" key="6">
    <source>
        <dbReference type="ARBA" id="ARBA00022801"/>
    </source>
</evidence>
<dbReference type="Pfam" id="PF02130">
    <property type="entry name" value="YbeY"/>
    <property type="match status" value="1"/>
</dbReference>
<comment type="caution">
    <text evidence="9">The sequence shown here is derived from an EMBL/GenBank/DDBJ whole genome shotgun (WGS) entry which is preliminary data.</text>
</comment>
<evidence type="ECO:0000256" key="8">
    <source>
        <dbReference type="SAM" id="Phobius"/>
    </source>
</evidence>
<name>A0AAV4EJN8_9GAST</name>
<keyword evidence="6" id="KW-0378">Hydrolase</keyword>
<keyword evidence="3" id="KW-0540">Nuclease</keyword>
<evidence type="ECO:0000256" key="4">
    <source>
        <dbReference type="ARBA" id="ARBA00022723"/>
    </source>
</evidence>
<dbReference type="EMBL" id="BMAT01000150">
    <property type="protein sequence ID" value="GFR60701.1"/>
    <property type="molecule type" value="Genomic_DNA"/>
</dbReference>
<dbReference type="InterPro" id="IPR023091">
    <property type="entry name" value="MetalPrtase_cat_dom_sf_prd"/>
</dbReference>
<comment type="cofactor">
    <cofactor evidence="1">
        <name>Zn(2+)</name>
        <dbReference type="ChEBI" id="CHEBI:29105"/>
    </cofactor>
</comment>
<evidence type="ECO:0000313" key="10">
    <source>
        <dbReference type="Proteomes" id="UP000762676"/>
    </source>
</evidence>
<gene>
    <name evidence="9" type="ORF">ElyMa_000086200</name>
</gene>
<proteinExistence type="inferred from homology"/>
<accession>A0AAV4EJN8</accession>
<dbReference type="GO" id="GO:0004519">
    <property type="term" value="F:endonuclease activity"/>
    <property type="evidence" value="ECO:0007669"/>
    <property type="project" value="UniProtKB-KW"/>
</dbReference>
<keyword evidence="4" id="KW-0479">Metal-binding</keyword>
<evidence type="ECO:0000313" key="9">
    <source>
        <dbReference type="EMBL" id="GFR60701.1"/>
    </source>
</evidence>
<comment type="similarity">
    <text evidence="2">Belongs to the endoribonuclease YbeY family.</text>
</comment>
<evidence type="ECO:0000256" key="7">
    <source>
        <dbReference type="ARBA" id="ARBA00022833"/>
    </source>
</evidence>